<evidence type="ECO:0000256" key="3">
    <source>
        <dbReference type="ARBA" id="ARBA00022691"/>
    </source>
</evidence>
<name>A0A821GZR8_9BILA</name>
<dbReference type="CDD" id="cd02440">
    <property type="entry name" value="AdoMet_MTases"/>
    <property type="match status" value="1"/>
</dbReference>
<organism evidence="5 6">
    <name type="scientific">Rotaria socialis</name>
    <dbReference type="NCBI Taxonomy" id="392032"/>
    <lineage>
        <taxon>Eukaryota</taxon>
        <taxon>Metazoa</taxon>
        <taxon>Spiralia</taxon>
        <taxon>Gnathifera</taxon>
        <taxon>Rotifera</taxon>
        <taxon>Eurotatoria</taxon>
        <taxon>Bdelloidea</taxon>
        <taxon>Philodinida</taxon>
        <taxon>Philodinidae</taxon>
        <taxon>Rotaria</taxon>
    </lineage>
</organism>
<dbReference type="InterPro" id="IPR029063">
    <property type="entry name" value="SAM-dependent_MTases_sf"/>
</dbReference>
<keyword evidence="1" id="KW-0489">Methyltransferase</keyword>
<feature type="non-terminal residue" evidence="5">
    <location>
        <position position="1"/>
    </location>
</feature>
<dbReference type="Pfam" id="PF13649">
    <property type="entry name" value="Methyltransf_25"/>
    <property type="match status" value="1"/>
</dbReference>
<dbReference type="PANTHER" id="PTHR43464">
    <property type="entry name" value="METHYLTRANSFERASE"/>
    <property type="match status" value="1"/>
</dbReference>
<keyword evidence="6" id="KW-1185">Reference proteome</keyword>
<dbReference type="PANTHER" id="PTHR43464:SF19">
    <property type="entry name" value="UBIQUINONE BIOSYNTHESIS O-METHYLTRANSFERASE, MITOCHONDRIAL"/>
    <property type="match status" value="1"/>
</dbReference>
<protein>
    <recommendedName>
        <fullName evidence="4">Methyltransferase domain-containing protein</fullName>
    </recommendedName>
</protein>
<proteinExistence type="predicted"/>
<gene>
    <name evidence="5" type="ORF">UJA718_LOCUS34963</name>
</gene>
<evidence type="ECO:0000313" key="5">
    <source>
        <dbReference type="EMBL" id="CAF4675374.1"/>
    </source>
</evidence>
<evidence type="ECO:0000313" key="6">
    <source>
        <dbReference type="Proteomes" id="UP000663873"/>
    </source>
</evidence>
<feature type="domain" description="Methyltransferase" evidence="4">
    <location>
        <begin position="68"/>
        <end position="161"/>
    </location>
</feature>
<dbReference type="InterPro" id="IPR041698">
    <property type="entry name" value="Methyltransf_25"/>
</dbReference>
<keyword evidence="2" id="KW-0808">Transferase</keyword>
<evidence type="ECO:0000259" key="4">
    <source>
        <dbReference type="Pfam" id="PF13649"/>
    </source>
</evidence>
<dbReference type="Gene3D" id="3.40.50.150">
    <property type="entry name" value="Vaccinia Virus protein VP39"/>
    <property type="match status" value="1"/>
</dbReference>
<evidence type="ECO:0000256" key="1">
    <source>
        <dbReference type="ARBA" id="ARBA00022603"/>
    </source>
</evidence>
<dbReference type="GO" id="GO:0032259">
    <property type="term" value="P:methylation"/>
    <property type="evidence" value="ECO:0007669"/>
    <property type="project" value="UniProtKB-KW"/>
</dbReference>
<dbReference type="EMBL" id="CAJOBP010032190">
    <property type="protein sequence ID" value="CAF4675374.1"/>
    <property type="molecule type" value="Genomic_DNA"/>
</dbReference>
<sequence>IHFFVHQGTVSMTQYDHIATNYLASKLNSSFREDVEYHSFVHRLVLRALNIKDATIINLHQVLAEYRILDLGCGAGYLTRKLREELGCKDIVGIDISSAMIGIGRACEEAHPLGIIYHVSDVQHLVKPEKKFDFVVAFYLLNYAKTREELDRMVQVIGEHLTGSDKGYFLSITGNVCAGENALDPDRYCKYGYRCEVETPLVDGAQIKNIHFNPDSTSFSYITYYFSPRIYEEAFQKAGFKYFEWVPVETASELQKYEDLLKCPPVIGILAHK</sequence>
<dbReference type="SUPFAM" id="SSF53335">
    <property type="entry name" value="S-adenosyl-L-methionine-dependent methyltransferases"/>
    <property type="match status" value="1"/>
</dbReference>
<dbReference type="Proteomes" id="UP000663873">
    <property type="component" value="Unassembled WGS sequence"/>
</dbReference>
<dbReference type="GO" id="GO:0008168">
    <property type="term" value="F:methyltransferase activity"/>
    <property type="evidence" value="ECO:0007669"/>
    <property type="project" value="UniProtKB-KW"/>
</dbReference>
<accession>A0A821GZR8</accession>
<reference evidence="5" key="1">
    <citation type="submission" date="2021-02" db="EMBL/GenBank/DDBJ databases">
        <authorList>
            <person name="Nowell W R."/>
        </authorList>
    </citation>
    <scope>NUCLEOTIDE SEQUENCE</scope>
</reference>
<dbReference type="AlphaFoldDB" id="A0A821GZR8"/>
<comment type="caution">
    <text evidence="5">The sequence shown here is derived from an EMBL/GenBank/DDBJ whole genome shotgun (WGS) entry which is preliminary data.</text>
</comment>
<keyword evidence="3" id="KW-0949">S-adenosyl-L-methionine</keyword>
<evidence type="ECO:0000256" key="2">
    <source>
        <dbReference type="ARBA" id="ARBA00022679"/>
    </source>
</evidence>